<dbReference type="InterPro" id="IPR017853">
    <property type="entry name" value="GH"/>
</dbReference>
<comment type="similarity">
    <text evidence="1">Belongs to the glycosyl hydrolase 3 family.</text>
</comment>
<dbReference type="PANTHER" id="PTHR30480:SF16">
    <property type="entry name" value="GLYCOSIDE HYDROLASE FAMILY 3 DOMAIN PROTEIN"/>
    <property type="match status" value="1"/>
</dbReference>
<accession>A0ABT0UIY7</accession>
<dbReference type="InterPro" id="IPR001764">
    <property type="entry name" value="Glyco_hydro_3_N"/>
</dbReference>
<protein>
    <submittedName>
        <fullName evidence="5">Glycoside hydrolase family 3 protein</fullName>
    </submittedName>
</protein>
<evidence type="ECO:0000313" key="6">
    <source>
        <dbReference type="Proteomes" id="UP001431429"/>
    </source>
</evidence>
<sequence>MGIPTSGVRAQDPLYKDALAVLQPGFAGTTAPEWVRRTVAQGLLSVALYGRNCSDPEQVAALTSELRKENPDILVAIDEEGGDVTRLEVMGGSSWPGSLALGAIDDLAVTRDVARELGYSLAACGVNFNWAPSADVNANPDNPVIGVRAFGSDTQLCARHTAAWVEGLQSVGVAACAKHFPGHGDTAVDSHLGLPTIEVAESVLRERDLVPFQAAIDQDVKAVMTAHIMVNALDTQHPATLSRSVLTSLLRAPQSEGGLGFNGLIVTDGIEMGAIARTYGVARGTVLALAAGADAICTGGDSFGEDTTTGLADAIVDAVHAGELPEERLVDAANRVRTLAAWTAEQALPDGRRAPDAAVGLAAARQALRITRGAQHTAVTGPVQVATFSPQANCAAGAETPWGAGAAIGELLPGSGQETYTSEQAAADGTDVLVAKILGAAGERRTVAVVRDVHRHPWMSEALTALVAARPDTIVVEMGVPQAAPTGALHIATFGAAPVCGRAAAEIIAGG</sequence>
<evidence type="ECO:0000256" key="1">
    <source>
        <dbReference type="ARBA" id="ARBA00005336"/>
    </source>
</evidence>
<dbReference type="SUPFAM" id="SSF51445">
    <property type="entry name" value="(Trans)glycosidases"/>
    <property type="match status" value="1"/>
</dbReference>
<evidence type="ECO:0000259" key="4">
    <source>
        <dbReference type="Pfam" id="PF00933"/>
    </source>
</evidence>
<dbReference type="PANTHER" id="PTHR30480">
    <property type="entry name" value="BETA-HEXOSAMINIDASE-RELATED"/>
    <property type="match status" value="1"/>
</dbReference>
<evidence type="ECO:0000313" key="5">
    <source>
        <dbReference type="EMBL" id="MCM2388055.1"/>
    </source>
</evidence>
<keyword evidence="6" id="KW-1185">Reference proteome</keyword>
<organism evidence="5 6">
    <name type="scientific">Streptomyces albipurpureus</name>
    <dbReference type="NCBI Taxonomy" id="2897419"/>
    <lineage>
        <taxon>Bacteria</taxon>
        <taxon>Bacillati</taxon>
        <taxon>Actinomycetota</taxon>
        <taxon>Actinomycetes</taxon>
        <taxon>Kitasatosporales</taxon>
        <taxon>Streptomycetaceae</taxon>
        <taxon>Streptomyces</taxon>
    </lineage>
</organism>
<dbReference type="InterPro" id="IPR036962">
    <property type="entry name" value="Glyco_hydro_3_N_sf"/>
</dbReference>
<dbReference type="InterPro" id="IPR050226">
    <property type="entry name" value="NagZ_Beta-hexosaminidase"/>
</dbReference>
<reference evidence="5" key="1">
    <citation type="submission" date="2022-06" db="EMBL/GenBank/DDBJ databases">
        <title>Genome public.</title>
        <authorList>
            <person name="Sun Q."/>
        </authorList>
    </citation>
    <scope>NUCLEOTIDE SEQUENCE</scope>
    <source>
        <strain evidence="5">CWNU-1</strain>
    </source>
</reference>
<dbReference type="Pfam" id="PF00933">
    <property type="entry name" value="Glyco_hydro_3"/>
    <property type="match status" value="1"/>
</dbReference>
<dbReference type="Gene3D" id="3.20.20.300">
    <property type="entry name" value="Glycoside hydrolase, family 3, N-terminal domain"/>
    <property type="match status" value="1"/>
</dbReference>
<gene>
    <name evidence="5" type="ORF">NBG84_06935</name>
</gene>
<keyword evidence="2 5" id="KW-0378">Hydrolase</keyword>
<keyword evidence="3" id="KW-0326">Glycosidase</keyword>
<comment type="caution">
    <text evidence="5">The sequence shown here is derived from an EMBL/GenBank/DDBJ whole genome shotgun (WGS) entry which is preliminary data.</text>
</comment>
<feature type="domain" description="Glycoside hydrolase family 3 N-terminal" evidence="4">
    <location>
        <begin position="45"/>
        <end position="339"/>
    </location>
</feature>
<name>A0ABT0UIY7_9ACTN</name>
<dbReference type="GO" id="GO:0016787">
    <property type="term" value="F:hydrolase activity"/>
    <property type="evidence" value="ECO:0007669"/>
    <property type="project" value="UniProtKB-KW"/>
</dbReference>
<evidence type="ECO:0000256" key="2">
    <source>
        <dbReference type="ARBA" id="ARBA00022801"/>
    </source>
</evidence>
<dbReference type="Proteomes" id="UP001431429">
    <property type="component" value="Unassembled WGS sequence"/>
</dbReference>
<proteinExistence type="inferred from homology"/>
<dbReference type="RefSeq" id="WP_250918391.1">
    <property type="nucleotide sequence ID" value="NZ_JAMQAW010000006.1"/>
</dbReference>
<dbReference type="EMBL" id="JAMQAW010000006">
    <property type="protein sequence ID" value="MCM2388055.1"/>
    <property type="molecule type" value="Genomic_DNA"/>
</dbReference>
<evidence type="ECO:0000256" key="3">
    <source>
        <dbReference type="ARBA" id="ARBA00023295"/>
    </source>
</evidence>